<gene>
    <name evidence="3" type="ORF">GCM10008959_06540</name>
</gene>
<proteinExistence type="predicted"/>
<organism evidence="3 4">
    <name type="scientific">Deinococcus seoulensis</name>
    <dbReference type="NCBI Taxonomy" id="1837379"/>
    <lineage>
        <taxon>Bacteria</taxon>
        <taxon>Thermotogati</taxon>
        <taxon>Deinococcota</taxon>
        <taxon>Deinococci</taxon>
        <taxon>Deinococcales</taxon>
        <taxon>Deinococcaceae</taxon>
        <taxon>Deinococcus</taxon>
    </lineage>
</organism>
<sequence length="102" mass="10662">MTDSPSPSSGSGGPGPQRPAPDALTAASFALLAVLAGLLLWPLISGGPAPSAYLIAGLLVVRLGIQFLRSRRDERLRRPASWALDILLIALIFYSASNQPPT</sequence>
<keyword evidence="4" id="KW-1185">Reference proteome</keyword>
<evidence type="ECO:0008006" key="5">
    <source>
        <dbReference type="Google" id="ProtNLM"/>
    </source>
</evidence>
<name>A0ABQ2RLW2_9DEIO</name>
<dbReference type="RefSeq" id="WP_229777584.1">
    <property type="nucleotide sequence ID" value="NZ_BMQM01000002.1"/>
</dbReference>
<dbReference type="Proteomes" id="UP000634308">
    <property type="component" value="Unassembled WGS sequence"/>
</dbReference>
<reference evidence="4" key="1">
    <citation type="journal article" date="2019" name="Int. J. Syst. Evol. Microbiol.">
        <title>The Global Catalogue of Microorganisms (GCM) 10K type strain sequencing project: providing services to taxonomists for standard genome sequencing and annotation.</title>
        <authorList>
            <consortium name="The Broad Institute Genomics Platform"/>
            <consortium name="The Broad Institute Genome Sequencing Center for Infectious Disease"/>
            <person name="Wu L."/>
            <person name="Ma J."/>
        </authorList>
    </citation>
    <scope>NUCLEOTIDE SEQUENCE [LARGE SCALE GENOMIC DNA]</scope>
    <source>
        <strain evidence="4">JCM 31404</strain>
    </source>
</reference>
<evidence type="ECO:0000256" key="2">
    <source>
        <dbReference type="SAM" id="Phobius"/>
    </source>
</evidence>
<dbReference type="EMBL" id="BMQM01000002">
    <property type="protein sequence ID" value="GGR48038.1"/>
    <property type="molecule type" value="Genomic_DNA"/>
</dbReference>
<feature type="transmembrane region" description="Helical" evidence="2">
    <location>
        <begin position="80"/>
        <end position="97"/>
    </location>
</feature>
<comment type="caution">
    <text evidence="3">The sequence shown here is derived from an EMBL/GenBank/DDBJ whole genome shotgun (WGS) entry which is preliminary data.</text>
</comment>
<keyword evidence="2" id="KW-0472">Membrane</keyword>
<evidence type="ECO:0000313" key="3">
    <source>
        <dbReference type="EMBL" id="GGR48038.1"/>
    </source>
</evidence>
<feature type="region of interest" description="Disordered" evidence="1">
    <location>
        <begin position="1"/>
        <end position="21"/>
    </location>
</feature>
<evidence type="ECO:0000256" key="1">
    <source>
        <dbReference type="SAM" id="MobiDB-lite"/>
    </source>
</evidence>
<evidence type="ECO:0000313" key="4">
    <source>
        <dbReference type="Proteomes" id="UP000634308"/>
    </source>
</evidence>
<protein>
    <recommendedName>
        <fullName evidence="5">DUF3017 domain-containing protein</fullName>
    </recommendedName>
</protein>
<keyword evidence="2" id="KW-1133">Transmembrane helix</keyword>
<keyword evidence="2" id="KW-0812">Transmembrane</keyword>
<accession>A0ABQ2RLW2</accession>